<feature type="region of interest" description="Disordered" evidence="1">
    <location>
        <begin position="315"/>
        <end position="379"/>
    </location>
</feature>
<accession>A0A9W8A4T6</accession>
<feature type="compositionally biased region" description="Low complexity" evidence="1">
    <location>
        <begin position="342"/>
        <end position="351"/>
    </location>
</feature>
<evidence type="ECO:0000313" key="2">
    <source>
        <dbReference type="EMBL" id="KAJ1920294.1"/>
    </source>
</evidence>
<feature type="compositionally biased region" description="Polar residues" evidence="1">
    <location>
        <begin position="157"/>
        <end position="172"/>
    </location>
</feature>
<dbReference type="EMBL" id="JANBPU010000015">
    <property type="protein sequence ID" value="KAJ1920294.1"/>
    <property type="molecule type" value="Genomic_DNA"/>
</dbReference>
<feature type="region of interest" description="Disordered" evidence="1">
    <location>
        <begin position="231"/>
        <end position="279"/>
    </location>
</feature>
<dbReference type="Proteomes" id="UP001150538">
    <property type="component" value="Unassembled WGS sequence"/>
</dbReference>
<dbReference type="Gene3D" id="6.10.250.3180">
    <property type="match status" value="1"/>
</dbReference>
<feature type="compositionally biased region" description="Low complexity" evidence="1">
    <location>
        <begin position="173"/>
        <end position="201"/>
    </location>
</feature>
<dbReference type="AlphaFoldDB" id="A0A9W8A4T6"/>
<evidence type="ECO:0000256" key="1">
    <source>
        <dbReference type="SAM" id="MobiDB-lite"/>
    </source>
</evidence>
<reference evidence="2" key="1">
    <citation type="submission" date="2022-07" db="EMBL/GenBank/DDBJ databases">
        <title>Phylogenomic reconstructions and comparative analyses of Kickxellomycotina fungi.</title>
        <authorList>
            <person name="Reynolds N.K."/>
            <person name="Stajich J.E."/>
            <person name="Barry K."/>
            <person name="Grigoriev I.V."/>
            <person name="Crous P."/>
            <person name="Smith M.E."/>
        </authorList>
    </citation>
    <scope>NUCLEOTIDE SEQUENCE</scope>
    <source>
        <strain evidence="2">NBRC 100468</strain>
    </source>
</reference>
<feature type="region of interest" description="Disordered" evidence="1">
    <location>
        <begin position="153"/>
        <end position="215"/>
    </location>
</feature>
<protein>
    <submittedName>
        <fullName evidence="2">Uncharacterized protein</fullName>
    </submittedName>
</protein>
<organism evidence="2 3">
    <name type="scientific">Mycoemilia scoparia</name>
    <dbReference type="NCBI Taxonomy" id="417184"/>
    <lineage>
        <taxon>Eukaryota</taxon>
        <taxon>Fungi</taxon>
        <taxon>Fungi incertae sedis</taxon>
        <taxon>Zoopagomycota</taxon>
        <taxon>Kickxellomycotina</taxon>
        <taxon>Kickxellomycetes</taxon>
        <taxon>Kickxellales</taxon>
        <taxon>Kickxellaceae</taxon>
        <taxon>Mycoemilia</taxon>
    </lineage>
</organism>
<proteinExistence type="predicted"/>
<evidence type="ECO:0000313" key="3">
    <source>
        <dbReference type="Proteomes" id="UP001150538"/>
    </source>
</evidence>
<name>A0A9W8A4T6_9FUNG</name>
<sequence>MPKDPILGQGRRKRFLNLRERCIDVLMARIDCLWKTYCIRSYNLKEDDFESIKTESGSNTKLTWRNLYFQKEREEQKRAEEIFAKTRSTIDKIQKNQKAHAIRFLNKPISYQNFVGHGRRNPGGGGGGLGGLFGVGQSSLISKARQEARAITDRITCKTNVRPPTSRYPTSKHSPQYQPQYGQYSPPHSGYDSSSSAYSPPSYSPPHNPAQMSPQRVPKTNLLANSSCEKSGEFSPVLAPSDPKLLSLSPIDSSKALDPLSKDKEKVQSPTKLRPQDKAKKINLCKTPSTPKSTTVCMTHDMSPDKNVKILRSKTTTCDSSKDISSAGLRSPITNTTKKRSANSSASAASSGLFLVKKRKSRPNMPAKPTIDTSLSSKR</sequence>
<keyword evidence="3" id="KW-1185">Reference proteome</keyword>
<comment type="caution">
    <text evidence="2">The sequence shown here is derived from an EMBL/GenBank/DDBJ whole genome shotgun (WGS) entry which is preliminary data.</text>
</comment>
<gene>
    <name evidence="2" type="ORF">H4219_001407</name>
</gene>